<dbReference type="InterPro" id="IPR059023">
    <property type="entry name" value="RNA_hel_CTD"/>
</dbReference>
<evidence type="ECO:0000256" key="8">
    <source>
        <dbReference type="ARBA" id="ARBA00060772"/>
    </source>
</evidence>
<dbReference type="PROSITE" id="PS51192">
    <property type="entry name" value="HELICASE_ATP_BIND_1"/>
    <property type="match status" value="1"/>
</dbReference>
<dbReference type="SMART" id="SM00487">
    <property type="entry name" value="DEXDc"/>
    <property type="match status" value="1"/>
</dbReference>
<dbReference type="CDD" id="cd17917">
    <property type="entry name" value="DEXHc_RHA-like"/>
    <property type="match status" value="1"/>
</dbReference>
<dbReference type="Pfam" id="PF21010">
    <property type="entry name" value="HA2_C"/>
    <property type="match status" value="1"/>
</dbReference>
<dbReference type="Pfam" id="PF07717">
    <property type="entry name" value="OB_NTP_bind"/>
    <property type="match status" value="1"/>
</dbReference>
<evidence type="ECO:0000256" key="3">
    <source>
        <dbReference type="ARBA" id="ARBA00022801"/>
    </source>
</evidence>
<dbReference type="InterPro" id="IPR011545">
    <property type="entry name" value="DEAD/DEAH_box_helicase_dom"/>
</dbReference>
<dbReference type="InterPro" id="IPR011709">
    <property type="entry name" value="DEAD-box_helicase_OB_fold"/>
</dbReference>
<evidence type="ECO:0000313" key="13">
    <source>
        <dbReference type="Proteomes" id="UP000827721"/>
    </source>
</evidence>
<dbReference type="Gene3D" id="3.40.50.300">
    <property type="entry name" value="P-loop containing nucleotide triphosphate hydrolases"/>
    <property type="match status" value="2"/>
</dbReference>
<evidence type="ECO:0000256" key="5">
    <source>
        <dbReference type="ARBA" id="ARBA00022840"/>
    </source>
</evidence>
<comment type="catalytic activity">
    <reaction evidence="7">
        <text>ATP + H2O = ADP + phosphate + H(+)</text>
        <dbReference type="Rhea" id="RHEA:13065"/>
        <dbReference type="ChEBI" id="CHEBI:15377"/>
        <dbReference type="ChEBI" id="CHEBI:15378"/>
        <dbReference type="ChEBI" id="CHEBI:30616"/>
        <dbReference type="ChEBI" id="CHEBI:43474"/>
        <dbReference type="ChEBI" id="CHEBI:456216"/>
        <dbReference type="EC" id="3.6.4.13"/>
    </reaction>
</comment>
<evidence type="ECO:0000256" key="1">
    <source>
        <dbReference type="ARBA" id="ARBA00012552"/>
    </source>
</evidence>
<dbReference type="PROSITE" id="PS51194">
    <property type="entry name" value="HELICASE_CTER"/>
    <property type="match status" value="1"/>
</dbReference>
<dbReference type="InterPro" id="IPR007502">
    <property type="entry name" value="Helicase-assoc_dom"/>
</dbReference>
<proteinExistence type="inferred from homology"/>
<evidence type="ECO:0000313" key="12">
    <source>
        <dbReference type="EMBL" id="KAH7554179.1"/>
    </source>
</evidence>
<evidence type="ECO:0000256" key="9">
    <source>
        <dbReference type="SAM" id="MobiDB-lite"/>
    </source>
</evidence>
<organism evidence="12 13">
    <name type="scientific">Xanthoceras sorbifolium</name>
    <dbReference type="NCBI Taxonomy" id="99658"/>
    <lineage>
        <taxon>Eukaryota</taxon>
        <taxon>Viridiplantae</taxon>
        <taxon>Streptophyta</taxon>
        <taxon>Embryophyta</taxon>
        <taxon>Tracheophyta</taxon>
        <taxon>Spermatophyta</taxon>
        <taxon>Magnoliopsida</taxon>
        <taxon>eudicotyledons</taxon>
        <taxon>Gunneridae</taxon>
        <taxon>Pentapetalae</taxon>
        <taxon>rosids</taxon>
        <taxon>malvids</taxon>
        <taxon>Sapindales</taxon>
        <taxon>Sapindaceae</taxon>
        <taxon>Xanthoceroideae</taxon>
        <taxon>Xanthoceras</taxon>
    </lineage>
</organism>
<dbReference type="InterPro" id="IPR048333">
    <property type="entry name" value="HA2_WH"/>
</dbReference>
<dbReference type="Pfam" id="PF00270">
    <property type="entry name" value="DEAD"/>
    <property type="match status" value="1"/>
</dbReference>
<dbReference type="InterPro" id="IPR001650">
    <property type="entry name" value="Helicase_C-like"/>
</dbReference>
<keyword evidence="2" id="KW-0547">Nucleotide-binding</keyword>
<dbReference type="PROSITE" id="PS00690">
    <property type="entry name" value="DEAH_ATP_HELICASE"/>
    <property type="match status" value="1"/>
</dbReference>
<dbReference type="PANTHER" id="PTHR18934:SF237">
    <property type="entry name" value="ATP-DEPENDENT DNA_RNA HELICASE DHX36"/>
    <property type="match status" value="1"/>
</dbReference>
<dbReference type="EC" id="3.6.4.13" evidence="1"/>
<accession>A0ABQ8HCG0</accession>
<dbReference type="Proteomes" id="UP000827721">
    <property type="component" value="Unassembled WGS sequence"/>
</dbReference>
<dbReference type="EMBL" id="JAFEMO010000012">
    <property type="protein sequence ID" value="KAH7554179.1"/>
    <property type="molecule type" value="Genomic_DNA"/>
</dbReference>
<keyword evidence="6" id="KW-0694">RNA-binding</keyword>
<dbReference type="InterPro" id="IPR014001">
    <property type="entry name" value="Helicase_ATP-bd"/>
</dbReference>
<feature type="region of interest" description="Disordered" evidence="9">
    <location>
        <begin position="1"/>
        <end position="44"/>
    </location>
</feature>
<evidence type="ECO:0000256" key="2">
    <source>
        <dbReference type="ARBA" id="ARBA00022741"/>
    </source>
</evidence>
<feature type="region of interest" description="Disordered" evidence="9">
    <location>
        <begin position="1301"/>
        <end position="1327"/>
    </location>
</feature>
<feature type="region of interest" description="Disordered" evidence="9">
    <location>
        <begin position="603"/>
        <end position="641"/>
    </location>
</feature>
<evidence type="ECO:0000259" key="10">
    <source>
        <dbReference type="PROSITE" id="PS51192"/>
    </source>
</evidence>
<keyword evidence="4" id="KW-0347">Helicase</keyword>
<keyword evidence="3" id="KW-0378">Hydrolase</keyword>
<dbReference type="InterPro" id="IPR002464">
    <property type="entry name" value="DNA/RNA_helicase_DEAH_CS"/>
</dbReference>
<dbReference type="SUPFAM" id="SSF52540">
    <property type="entry name" value="P-loop containing nucleoside triphosphate hydrolases"/>
    <property type="match status" value="1"/>
</dbReference>
<feature type="domain" description="Helicase ATP-binding" evidence="10">
    <location>
        <begin position="262"/>
        <end position="429"/>
    </location>
</feature>
<dbReference type="Pfam" id="PF00271">
    <property type="entry name" value="Helicase_C"/>
    <property type="match status" value="1"/>
</dbReference>
<feature type="compositionally biased region" description="Polar residues" evidence="9">
    <location>
        <begin position="610"/>
        <end position="626"/>
    </location>
</feature>
<dbReference type="PANTHER" id="PTHR18934">
    <property type="entry name" value="ATP-DEPENDENT RNA HELICASE"/>
    <property type="match status" value="1"/>
</dbReference>
<keyword evidence="13" id="KW-1185">Reference proteome</keyword>
<dbReference type="InterPro" id="IPR027417">
    <property type="entry name" value="P-loop_NTPase"/>
</dbReference>
<dbReference type="SMART" id="SM00847">
    <property type="entry name" value="HA2"/>
    <property type="match status" value="1"/>
</dbReference>
<dbReference type="CDD" id="cd18791">
    <property type="entry name" value="SF2_C_RHA"/>
    <property type="match status" value="1"/>
</dbReference>
<comment type="caution">
    <text evidence="12">The sequence shown here is derived from an EMBL/GenBank/DDBJ whole genome shotgun (WGS) entry which is preliminary data.</text>
</comment>
<dbReference type="Gene3D" id="1.20.120.1080">
    <property type="match status" value="1"/>
</dbReference>
<gene>
    <name evidence="12" type="ORF">JRO89_XS12G0126900</name>
</gene>
<keyword evidence="5" id="KW-0067">ATP-binding</keyword>
<dbReference type="SMART" id="SM00490">
    <property type="entry name" value="HELICc"/>
    <property type="match status" value="1"/>
</dbReference>
<name>A0ABQ8HCG0_9ROSI</name>
<dbReference type="Pfam" id="PF26026">
    <property type="entry name" value="RNA_hel_CTD"/>
    <property type="match status" value="1"/>
</dbReference>
<dbReference type="Pfam" id="PF04408">
    <property type="entry name" value="WHD_HA2"/>
    <property type="match status" value="1"/>
</dbReference>
<evidence type="ECO:0000256" key="6">
    <source>
        <dbReference type="ARBA" id="ARBA00022884"/>
    </source>
</evidence>
<reference evidence="12 13" key="1">
    <citation type="submission" date="2021-02" db="EMBL/GenBank/DDBJ databases">
        <title>Plant Genome Project.</title>
        <authorList>
            <person name="Zhang R.-G."/>
        </authorList>
    </citation>
    <scope>NUCLEOTIDE SEQUENCE [LARGE SCALE GENOMIC DNA]</scope>
    <source>
        <tissue evidence="12">Leaves</tissue>
    </source>
</reference>
<protein>
    <recommendedName>
        <fullName evidence="1">RNA helicase</fullName>
        <ecNumber evidence="1">3.6.4.13</ecNumber>
    </recommendedName>
</protein>
<feature type="compositionally biased region" description="Gly residues" evidence="9">
    <location>
        <begin position="24"/>
        <end position="39"/>
    </location>
</feature>
<evidence type="ECO:0000256" key="7">
    <source>
        <dbReference type="ARBA" id="ARBA00047984"/>
    </source>
</evidence>
<comment type="similarity">
    <text evidence="8">Belongs to the DExH box helicase family.</text>
</comment>
<feature type="domain" description="Helicase C-terminal" evidence="11">
    <location>
        <begin position="618"/>
        <end position="794"/>
    </location>
</feature>
<evidence type="ECO:0000256" key="4">
    <source>
        <dbReference type="ARBA" id="ARBA00022806"/>
    </source>
</evidence>
<evidence type="ECO:0000259" key="11">
    <source>
        <dbReference type="PROSITE" id="PS51194"/>
    </source>
</evidence>
<sequence>MSHRPNFQGGRRGASSGPSRGAGRRGGGAGRGGGASRGGGRGEQRWWDPVWRAERLRQQAAEMEILDENEWWGKMEQMKRGGDQEMIIRRNFSRADQQTLSDMAYQLGLYLSELIALFISLIPRVMYLWKESHAYDKGKALVVSKIPLPMYRADLDERHGSTQKEIRMSTETERRVGNLLNSSQGPVAVNDSGVSSEKGAKQALVSVKVSNPVSTSDMDSAKERLSVELKERQEKIKASNSVKAIQSFREKLPAFKMKAEFLKAVAENQVLVVSGETGCGKTTQLPQFILEEEILCLRGADCNIICTQPRRVSAISVAARISSERGENLGETVGYQIRLESKCSAQTRLLFCTTGVLLRQLVQDPDLNHVSHLLVDEIHERGMNEDFLLIILRDLLPRRPDLRLILMSATINADLFSKYFGDARTIHIPGVTFPVADFFLEDVLEKTRYKINSEFDNFQGSSRRKRREQDSKKDNLTALFPAADVDIDSNYKTYSASTRASLEAWSGSQLDLGLVETTIEYICRHEGDGAILVFLTGWDDISKLHDKIKGSVVCLCTVLASVSIVHIAHLSLGEKSAEYQSWDSIFDSQNSPQITTPAVAPQVPIIPDPQISNEPQSNPQQHENSPPNTPTPKQPHIQPTQNSEICVYSRRKINQEGMGNQTHIQHIQDSNPSSSPHENSQVDVALVLGYARKIVLATNIAESSITIDDVVYVIDCGKSKETSYDALNKLACLLPSWISKASAHQRRGRAGRVQPGVCYKLYPRIIHDAMLQYQLPEILRTPLQELCLNIKSLQLGTVGSFLAKALQPPDPLAVQNAIELLKTIGALDDMEDLTPLGCHLCTLPVDPNIGKMLLMGAIFQCLNPALTIAAALAHRDPFVLPLNRKEEADAAKRSFAGDSCSDHIALLKAFEGYKNTKCQGRERDFCWENFLSPITLRMMEDMRNQFLDLLSNIGFVDKSKGASAYNQYSHDLEMVCAILCAGLYPNVVQCKRRGKRTALYTKEVGKVDIHPASVNAGIHIFPLPYLVYSEKVKTASIYIRDSTNISEYALLLFGGNLIPSKTGQGIEMLGGYLHFSASKSVLQLIKTLRAELDKLLNKKIEDPGFDLSVEGKGVVSAAVELLHSQNDISVQIVKNAVYCTQLRNDACRVRYDLKNPEILLYQSMTDYKNKLQCSLVRHYFCVIFFPLEMAVSIFHHSVQKTLNCLRATQERIVIYPDGEKLVFPSKKEDEFPPPPSIGTGEGVAIKESYTVLASGPRGIERSVEEETISRIEEKVVARPQEGDEPDRVKRSLRKEQYMLREDSEGSVDCNLPLRSNGKGKDPTNAGMTETAGMEKAFIPNVVVLPSSRGGGLGA</sequence>